<name>A0A5J4R6W9_9ZZZZ</name>
<dbReference type="InterPro" id="IPR014756">
    <property type="entry name" value="Ig_E-set"/>
</dbReference>
<evidence type="ECO:0000313" key="2">
    <source>
        <dbReference type="EMBL" id="KAA6329365.1"/>
    </source>
</evidence>
<gene>
    <name evidence="2" type="ORF">EZS27_021822</name>
</gene>
<dbReference type="InterPro" id="IPR002909">
    <property type="entry name" value="IPT_dom"/>
</dbReference>
<feature type="domain" description="IPT/TIG" evidence="1">
    <location>
        <begin position="38"/>
        <end position="101"/>
    </location>
</feature>
<protein>
    <recommendedName>
        <fullName evidence="1">IPT/TIG domain-containing protein</fullName>
    </recommendedName>
</protein>
<accession>A0A5J4R6W9</accession>
<dbReference type="EMBL" id="SNRY01001660">
    <property type="protein sequence ID" value="KAA6329365.1"/>
    <property type="molecule type" value="Genomic_DNA"/>
</dbReference>
<evidence type="ECO:0000259" key="1">
    <source>
        <dbReference type="Pfam" id="PF01833"/>
    </source>
</evidence>
<dbReference type="InterPro" id="IPR013783">
    <property type="entry name" value="Ig-like_fold"/>
</dbReference>
<sequence length="117" mass="13015">MKTIISVGSLVCLLFLLTCCNENKDFSTDYDIEWPVSSIESISPAQQTVGENIEVTGKNLQHTYNFYIGSIGCEIVSKSENKLVVKVPLNVIEESTVSIINLYNRTFTFSGKFTPLP</sequence>
<reference evidence="2" key="1">
    <citation type="submission" date="2019-03" db="EMBL/GenBank/DDBJ databases">
        <title>Single cell metagenomics reveals metabolic interactions within the superorganism composed of flagellate Streblomastix strix and complex community of Bacteroidetes bacteria on its surface.</title>
        <authorList>
            <person name="Treitli S.C."/>
            <person name="Kolisko M."/>
            <person name="Husnik F."/>
            <person name="Keeling P."/>
            <person name="Hampl V."/>
        </authorList>
    </citation>
    <scope>NUCLEOTIDE SEQUENCE</scope>
    <source>
        <strain evidence="2">STM</strain>
    </source>
</reference>
<dbReference type="SUPFAM" id="SSF81296">
    <property type="entry name" value="E set domains"/>
    <property type="match status" value="1"/>
</dbReference>
<proteinExistence type="predicted"/>
<dbReference type="AlphaFoldDB" id="A0A5J4R6W9"/>
<comment type="caution">
    <text evidence="2">The sequence shown here is derived from an EMBL/GenBank/DDBJ whole genome shotgun (WGS) entry which is preliminary data.</text>
</comment>
<dbReference type="Pfam" id="PF01833">
    <property type="entry name" value="TIG"/>
    <property type="match status" value="1"/>
</dbReference>
<dbReference type="Gene3D" id="2.60.40.10">
    <property type="entry name" value="Immunoglobulins"/>
    <property type="match status" value="1"/>
</dbReference>
<organism evidence="2">
    <name type="scientific">termite gut metagenome</name>
    <dbReference type="NCBI Taxonomy" id="433724"/>
    <lineage>
        <taxon>unclassified sequences</taxon>
        <taxon>metagenomes</taxon>
        <taxon>organismal metagenomes</taxon>
    </lineage>
</organism>